<organism evidence="2 3">
    <name type="scientific">Pseudonocardia tropica</name>
    <dbReference type="NCBI Taxonomy" id="681289"/>
    <lineage>
        <taxon>Bacteria</taxon>
        <taxon>Bacillati</taxon>
        <taxon>Actinomycetota</taxon>
        <taxon>Actinomycetes</taxon>
        <taxon>Pseudonocardiales</taxon>
        <taxon>Pseudonocardiaceae</taxon>
        <taxon>Pseudonocardia</taxon>
    </lineage>
</organism>
<feature type="domain" description="Recombinase" evidence="1">
    <location>
        <begin position="162"/>
        <end position="277"/>
    </location>
</feature>
<dbReference type="Pfam" id="PF07508">
    <property type="entry name" value="Recombinase"/>
    <property type="match status" value="1"/>
</dbReference>
<reference evidence="2 3" key="1">
    <citation type="submission" date="2024-03" db="EMBL/GenBank/DDBJ databases">
        <title>Draft genome sequence of Pseudonocardia tropica JCM 19149.</title>
        <authorList>
            <person name="Butdee W."/>
            <person name="Duangmal K."/>
        </authorList>
    </citation>
    <scope>NUCLEOTIDE SEQUENCE [LARGE SCALE GENOMIC DNA]</scope>
    <source>
        <strain evidence="2 3">JCM 19149</strain>
    </source>
</reference>
<dbReference type="Gene3D" id="3.90.1750.20">
    <property type="entry name" value="Putative Large Serine Recombinase, Chain B, Domain 2"/>
    <property type="match status" value="1"/>
</dbReference>
<keyword evidence="3" id="KW-1185">Reference proteome</keyword>
<dbReference type="CDD" id="cd00338">
    <property type="entry name" value="Ser_Recombinase"/>
    <property type="match status" value="1"/>
</dbReference>
<dbReference type="Gene3D" id="3.40.50.1390">
    <property type="entry name" value="Resolvase, N-terminal catalytic domain"/>
    <property type="match status" value="1"/>
</dbReference>
<dbReference type="InterPro" id="IPR038109">
    <property type="entry name" value="DNA_bind_recomb_sf"/>
</dbReference>
<evidence type="ECO:0000313" key="3">
    <source>
        <dbReference type="Proteomes" id="UP001464923"/>
    </source>
</evidence>
<gene>
    <name evidence="2" type="ORF">WHI96_08075</name>
</gene>
<proteinExistence type="predicted"/>
<dbReference type="InterPro" id="IPR006119">
    <property type="entry name" value="Resolv_N"/>
</dbReference>
<evidence type="ECO:0000313" key="2">
    <source>
        <dbReference type="EMBL" id="MEQ3538775.1"/>
    </source>
</evidence>
<protein>
    <submittedName>
        <fullName evidence="2">Recombinase family protein</fullName>
    </submittedName>
</protein>
<dbReference type="PANTHER" id="PTHR30461:SF23">
    <property type="entry name" value="DNA RECOMBINASE-RELATED"/>
    <property type="match status" value="1"/>
</dbReference>
<dbReference type="Pfam" id="PF00239">
    <property type="entry name" value="Resolvase"/>
    <property type="match status" value="1"/>
</dbReference>
<dbReference type="Proteomes" id="UP001464923">
    <property type="component" value="Unassembled WGS sequence"/>
</dbReference>
<dbReference type="SMART" id="SM00857">
    <property type="entry name" value="Resolvase"/>
    <property type="match status" value="1"/>
</dbReference>
<dbReference type="InterPro" id="IPR036162">
    <property type="entry name" value="Resolvase-like_N_sf"/>
</dbReference>
<dbReference type="SUPFAM" id="SSF53041">
    <property type="entry name" value="Resolvase-like"/>
    <property type="match status" value="1"/>
</dbReference>
<accession>A0ABV1JS80</accession>
<name>A0ABV1JS80_9PSEU</name>
<dbReference type="InterPro" id="IPR050639">
    <property type="entry name" value="SSR_resolvase"/>
</dbReference>
<dbReference type="SUPFAM" id="SSF48695">
    <property type="entry name" value="Multiheme cytochromes"/>
    <property type="match status" value="1"/>
</dbReference>
<dbReference type="RefSeq" id="WP_345652746.1">
    <property type="nucleotide sequence ID" value="NZ_BAABLY010000082.1"/>
</dbReference>
<dbReference type="PROSITE" id="PS51737">
    <property type="entry name" value="RECOMBINASE_DNA_BIND"/>
    <property type="match status" value="1"/>
</dbReference>
<dbReference type="EMBL" id="JBEDNP010000004">
    <property type="protein sequence ID" value="MEQ3538775.1"/>
    <property type="molecule type" value="Genomic_DNA"/>
</dbReference>
<sequence>MTGTRRRVLYGRTSVDRSEGKSVDDQLSELREWAEDDESEVVGEFRDDGVSVSRYSGGREREGWAAVRALIVGGDVDEVAVWEGSRTTRKIVESSELLDLCALHGVRLAVRSRVYDPSDPDDRARLLHDAVDAEHESGRISKRVARRAKKRAALGAPNGRVNFGYRVVRDPVSGKAVGREPDPETAPAVREAVARLLAGESAGAIARDFQARGIQTRSGTVWTGPNLLAMVKRPVYAGIRTSAVHELPDDHPGTWEALVSKEDHDRLVAMLADPSRKAIRTGEHIKHLLSGVAECGKCHSGRIRTISRTSRRTGSRSIAYTCSDCHGVNRPAEATDAYVSGVVVKFLSRPDVAEQLADPADDHRAESRAEAARQRRKLAEIEAQIDADVLDVATGSRLLRATRERLAAAEAGARPAHVPDAVLDMAGPGAGERWEALSVPIRREIIRTLFRVVIERGVVGGLPVFHPETITIERRRR</sequence>
<evidence type="ECO:0000259" key="1">
    <source>
        <dbReference type="PROSITE" id="PS51737"/>
    </source>
</evidence>
<dbReference type="InterPro" id="IPR036280">
    <property type="entry name" value="Multihaem_cyt_sf"/>
</dbReference>
<dbReference type="PANTHER" id="PTHR30461">
    <property type="entry name" value="DNA-INVERTASE FROM LAMBDOID PROPHAGE"/>
    <property type="match status" value="1"/>
</dbReference>
<comment type="caution">
    <text evidence="2">The sequence shown here is derived from an EMBL/GenBank/DDBJ whole genome shotgun (WGS) entry which is preliminary data.</text>
</comment>
<dbReference type="InterPro" id="IPR011109">
    <property type="entry name" value="DNA_bind_recombinase_dom"/>
</dbReference>